<accession>A0ABP8UYQ7</accession>
<dbReference type="PANTHER" id="PTHR11049:SF5">
    <property type="entry name" value="ACYL-COA THIOESTER HYDROLASE YCIA"/>
    <property type="match status" value="1"/>
</dbReference>
<comment type="caution">
    <text evidence="5">The sequence shown here is derived from an EMBL/GenBank/DDBJ whole genome shotgun (WGS) entry which is preliminary data.</text>
</comment>
<comment type="similarity">
    <text evidence="1">Belongs to the acyl coenzyme A hydrolase family.</text>
</comment>
<dbReference type="Pfam" id="PF03061">
    <property type="entry name" value="4HBT"/>
    <property type="match status" value="1"/>
</dbReference>
<dbReference type="CDD" id="cd03442">
    <property type="entry name" value="BFIT_BACH"/>
    <property type="match status" value="1"/>
</dbReference>
<evidence type="ECO:0000313" key="5">
    <source>
        <dbReference type="EMBL" id="GAA4648762.1"/>
    </source>
</evidence>
<dbReference type="InterPro" id="IPR040170">
    <property type="entry name" value="Cytosol_ACT"/>
</dbReference>
<keyword evidence="6" id="KW-1185">Reference proteome</keyword>
<keyword evidence="2 3" id="KW-0378">Hydrolase</keyword>
<dbReference type="SUPFAM" id="SSF54637">
    <property type="entry name" value="Thioesterase/thiol ester dehydrase-isomerase"/>
    <property type="match status" value="1"/>
</dbReference>
<evidence type="ECO:0000259" key="4">
    <source>
        <dbReference type="PROSITE" id="PS51770"/>
    </source>
</evidence>
<proteinExistence type="inferred from homology"/>
<dbReference type="InterPro" id="IPR033120">
    <property type="entry name" value="HOTDOG_ACOT"/>
</dbReference>
<dbReference type="RefSeq" id="WP_345194475.1">
    <property type="nucleotide sequence ID" value="NZ_BAABFL010000103.1"/>
</dbReference>
<dbReference type="EMBL" id="BAABFL010000103">
    <property type="protein sequence ID" value="GAA4648762.1"/>
    <property type="molecule type" value="Genomic_DNA"/>
</dbReference>
<evidence type="ECO:0000313" key="6">
    <source>
        <dbReference type="Proteomes" id="UP001500604"/>
    </source>
</evidence>
<protein>
    <submittedName>
        <fullName evidence="5">Acyl-CoA thioesterase</fullName>
    </submittedName>
</protein>
<reference evidence="6" key="1">
    <citation type="journal article" date="2019" name="Int. J. Syst. Evol. Microbiol.">
        <title>The Global Catalogue of Microorganisms (GCM) 10K type strain sequencing project: providing services to taxonomists for standard genome sequencing and annotation.</title>
        <authorList>
            <consortium name="The Broad Institute Genomics Platform"/>
            <consortium name="The Broad Institute Genome Sequencing Center for Infectious Disease"/>
            <person name="Wu L."/>
            <person name="Ma J."/>
        </authorList>
    </citation>
    <scope>NUCLEOTIDE SEQUENCE [LARGE SCALE GENOMIC DNA]</scope>
    <source>
        <strain evidence="6">JCM 17805</strain>
    </source>
</reference>
<dbReference type="PANTHER" id="PTHR11049">
    <property type="entry name" value="ACYL COENZYME A THIOESTER HYDROLASE"/>
    <property type="match status" value="1"/>
</dbReference>
<sequence length="131" mass="14704">METLKTDHLPHPEGELTLRVQAMPRDTNPDNDIFGGWVVSQMDLAAEMSARQVAHGRVATVAIDKLVFMRPIEVGDVVSFYTIVSDTGRSSIQVQVEAWTRNPVADEEHKVTEGNFVFVAIDDNRRTRKII</sequence>
<dbReference type="InterPro" id="IPR029069">
    <property type="entry name" value="HotDog_dom_sf"/>
</dbReference>
<gene>
    <name evidence="5" type="ORF">GCM10023116_10350</name>
</gene>
<organism evidence="5 6">
    <name type="scientific">Kistimonas scapharcae</name>
    <dbReference type="NCBI Taxonomy" id="1036133"/>
    <lineage>
        <taxon>Bacteria</taxon>
        <taxon>Pseudomonadati</taxon>
        <taxon>Pseudomonadota</taxon>
        <taxon>Gammaproteobacteria</taxon>
        <taxon>Oceanospirillales</taxon>
        <taxon>Endozoicomonadaceae</taxon>
        <taxon>Kistimonas</taxon>
    </lineage>
</organism>
<dbReference type="InterPro" id="IPR006683">
    <property type="entry name" value="Thioestr_dom"/>
</dbReference>
<evidence type="ECO:0000256" key="1">
    <source>
        <dbReference type="ARBA" id="ARBA00010458"/>
    </source>
</evidence>
<name>A0ABP8UYQ7_9GAMM</name>
<evidence type="ECO:0000256" key="3">
    <source>
        <dbReference type="PROSITE-ProRule" id="PRU01106"/>
    </source>
</evidence>
<evidence type="ECO:0000256" key="2">
    <source>
        <dbReference type="ARBA" id="ARBA00022801"/>
    </source>
</evidence>
<feature type="domain" description="HotDog ACOT-type" evidence="4">
    <location>
        <begin position="12"/>
        <end position="124"/>
    </location>
</feature>
<dbReference type="PROSITE" id="PS51770">
    <property type="entry name" value="HOTDOG_ACOT"/>
    <property type="match status" value="1"/>
</dbReference>
<dbReference type="Gene3D" id="3.10.129.10">
    <property type="entry name" value="Hotdog Thioesterase"/>
    <property type="match status" value="1"/>
</dbReference>
<dbReference type="Proteomes" id="UP001500604">
    <property type="component" value="Unassembled WGS sequence"/>
</dbReference>